<dbReference type="InterPro" id="IPR001611">
    <property type="entry name" value="Leu-rich_rpt"/>
</dbReference>
<name>A0AAW1BHM1_CROAD</name>
<accession>A0AAW1BHM1</accession>
<dbReference type="SMART" id="SM00364">
    <property type="entry name" value="LRR_BAC"/>
    <property type="match status" value="8"/>
</dbReference>
<feature type="region of interest" description="Disordered" evidence="5">
    <location>
        <begin position="132"/>
        <end position="175"/>
    </location>
</feature>
<proteinExistence type="predicted"/>
<feature type="region of interest" description="Disordered" evidence="5">
    <location>
        <begin position="628"/>
        <end position="647"/>
    </location>
</feature>
<dbReference type="InterPro" id="IPR050541">
    <property type="entry name" value="LRR_TM_domain-containing"/>
</dbReference>
<evidence type="ECO:0000259" key="7">
    <source>
        <dbReference type="SMART" id="SM00082"/>
    </source>
</evidence>
<keyword evidence="1" id="KW-0433">Leucine-rich repeat</keyword>
<gene>
    <name evidence="8" type="ORF">NXF25_012283</name>
</gene>
<dbReference type="SUPFAM" id="SSF52058">
    <property type="entry name" value="L domain-like"/>
    <property type="match status" value="2"/>
</dbReference>
<evidence type="ECO:0000256" key="3">
    <source>
        <dbReference type="ARBA" id="ARBA00022737"/>
    </source>
</evidence>
<dbReference type="PANTHER" id="PTHR24369">
    <property type="entry name" value="ANTIGEN BSP, PUTATIVE-RELATED"/>
    <property type="match status" value="1"/>
</dbReference>
<evidence type="ECO:0000313" key="8">
    <source>
        <dbReference type="EMBL" id="KAK9401569.1"/>
    </source>
</evidence>
<dbReference type="EMBL" id="JAOTOJ010000005">
    <property type="protein sequence ID" value="KAK9401569.1"/>
    <property type="molecule type" value="Genomic_DNA"/>
</dbReference>
<dbReference type="InterPro" id="IPR000483">
    <property type="entry name" value="Cys-rich_flank_reg_C"/>
</dbReference>
<dbReference type="Proteomes" id="UP001474421">
    <property type="component" value="Unassembled WGS sequence"/>
</dbReference>
<dbReference type="Pfam" id="PF13855">
    <property type="entry name" value="LRR_8"/>
    <property type="match status" value="3"/>
</dbReference>
<dbReference type="FunFam" id="3.80.10.10:FF:000770">
    <property type="entry name" value="Uncharacterized protein"/>
    <property type="match status" value="2"/>
</dbReference>
<keyword evidence="6" id="KW-0812">Transmembrane</keyword>
<dbReference type="AlphaFoldDB" id="A0AAW1BHM1"/>
<dbReference type="GO" id="GO:0005886">
    <property type="term" value="C:plasma membrane"/>
    <property type="evidence" value="ECO:0007669"/>
    <property type="project" value="TreeGrafter"/>
</dbReference>
<protein>
    <submittedName>
        <fullName evidence="8">Leucine-rich repeat-containing protein 15-like</fullName>
    </submittedName>
</protein>
<keyword evidence="2" id="KW-0732">Signal</keyword>
<keyword evidence="6" id="KW-1133">Transmembrane helix</keyword>
<evidence type="ECO:0000256" key="6">
    <source>
        <dbReference type="SAM" id="Phobius"/>
    </source>
</evidence>
<comment type="caution">
    <text evidence="8">The sequence shown here is derived from an EMBL/GenBank/DDBJ whole genome shotgun (WGS) entry which is preliminary data.</text>
</comment>
<feature type="compositionally biased region" description="Basic and acidic residues" evidence="5">
    <location>
        <begin position="154"/>
        <end position="166"/>
    </location>
</feature>
<dbReference type="PANTHER" id="PTHR24369:SF211">
    <property type="entry name" value="LEUCINE-RICH REPEAT-CONTAINING PROTEIN 15-LIKE"/>
    <property type="match status" value="1"/>
</dbReference>
<evidence type="ECO:0000256" key="1">
    <source>
        <dbReference type="ARBA" id="ARBA00022614"/>
    </source>
</evidence>
<dbReference type="PROSITE" id="PS51450">
    <property type="entry name" value="LRR"/>
    <property type="match status" value="1"/>
</dbReference>
<feature type="domain" description="LRRCT" evidence="7">
    <location>
        <begin position="605"/>
        <end position="658"/>
    </location>
</feature>
<keyword evidence="4" id="KW-0325">Glycoprotein</keyword>
<sequence length="766" mass="82330">MGCNYGGRKGLAQSFQAEATVGGRGRKARPPARERPLRGGLLSPSPPPLLCAPGRGSRRLPAATARVPQRALHPGSPARAAQRRARRAAVREVSAKQPGPSGGRGASPKLGLQARCPDLLGQFAQIPAVRWPSRPRRTPDPLRKAPGAALPGGREMRGERRGEGTRSVRGRPRVGSHAGVSFSAGKMALRAALLLSFLPSVLAGGGCPLECSCSRTAQVECSGAEISEMPAPLPGHAMSLQVVNTRLAALGPAAFGNASQLLALRMEKNLLERLSPRAFRPLAALRYLSLASNRLQELPPDVFRPLARLEALLLSGNQLRRIQPAHFAGLSALKELQLHGNRLQALPPGAFDQLPNLARLNLARNQLVRLPPRLFTPLARLQVLRLYENQLAELAPRAFDGLGDLQELALYQNRLRQLPAGLFAGPRRLQKLLLSGNLLGALPEGLLLGLPELSRLSLFGNALRQLRPGTFGPMPQLRELRLGDNQLASLPGRALANLTALQVLVLSRNRLGSLAPTAFAGLEGLEELALHSNRLATLDGELLRGLSSLRNLSVHSNRLAALPAHLFQGTPGLRALQLQNNSLEELPAGIFDRLPELRDLQLHDNPWRCDSALRSLRRWLRESRATLGGESRHPRCAAPPGQLGRSLLEPETTTFGPGTSALPEGWGTVWSRKEAPSEHQPTSETLSPGRWQPPLDSEPGSAEIAREFPEELPEAGRGGGGIWGLTRTQTGVVVTCLVVASALLLGMVLAVGLYSSRRKRSVRAKA</sequence>
<evidence type="ECO:0000256" key="5">
    <source>
        <dbReference type="SAM" id="MobiDB-lite"/>
    </source>
</evidence>
<evidence type="ECO:0000256" key="2">
    <source>
        <dbReference type="ARBA" id="ARBA00022729"/>
    </source>
</evidence>
<dbReference type="InterPro" id="IPR032675">
    <property type="entry name" value="LRR_dom_sf"/>
</dbReference>
<dbReference type="SMART" id="SM00082">
    <property type="entry name" value="LRRCT"/>
    <property type="match status" value="1"/>
</dbReference>
<organism evidence="8 9">
    <name type="scientific">Crotalus adamanteus</name>
    <name type="common">Eastern diamondback rattlesnake</name>
    <dbReference type="NCBI Taxonomy" id="8729"/>
    <lineage>
        <taxon>Eukaryota</taxon>
        <taxon>Metazoa</taxon>
        <taxon>Chordata</taxon>
        <taxon>Craniata</taxon>
        <taxon>Vertebrata</taxon>
        <taxon>Euteleostomi</taxon>
        <taxon>Lepidosauria</taxon>
        <taxon>Squamata</taxon>
        <taxon>Bifurcata</taxon>
        <taxon>Unidentata</taxon>
        <taxon>Episquamata</taxon>
        <taxon>Toxicofera</taxon>
        <taxon>Serpentes</taxon>
        <taxon>Colubroidea</taxon>
        <taxon>Viperidae</taxon>
        <taxon>Crotalinae</taxon>
        <taxon>Crotalus</taxon>
    </lineage>
</organism>
<keyword evidence="3" id="KW-0677">Repeat</keyword>
<evidence type="ECO:0000256" key="4">
    <source>
        <dbReference type="ARBA" id="ARBA00023180"/>
    </source>
</evidence>
<evidence type="ECO:0000313" key="9">
    <source>
        <dbReference type="Proteomes" id="UP001474421"/>
    </source>
</evidence>
<reference evidence="8 9" key="1">
    <citation type="journal article" date="2024" name="Proc. Natl. Acad. Sci. U.S.A.">
        <title>The genetic regulatory architecture and epigenomic basis for age-related changes in rattlesnake venom.</title>
        <authorList>
            <person name="Hogan M.P."/>
            <person name="Holding M.L."/>
            <person name="Nystrom G.S."/>
            <person name="Colston T.J."/>
            <person name="Bartlett D.A."/>
            <person name="Mason A.J."/>
            <person name="Ellsworth S.A."/>
            <person name="Rautsaw R.M."/>
            <person name="Lawrence K.C."/>
            <person name="Strickland J.L."/>
            <person name="He B."/>
            <person name="Fraser P."/>
            <person name="Margres M.J."/>
            <person name="Gilbert D.M."/>
            <person name="Gibbs H.L."/>
            <person name="Parkinson C.L."/>
            <person name="Rokyta D.R."/>
        </authorList>
    </citation>
    <scope>NUCLEOTIDE SEQUENCE [LARGE SCALE GENOMIC DNA]</scope>
    <source>
        <strain evidence="8">DRR0105</strain>
    </source>
</reference>
<dbReference type="InterPro" id="IPR003591">
    <property type="entry name" value="Leu-rich_rpt_typical-subtyp"/>
</dbReference>
<feature type="transmembrane region" description="Helical" evidence="6">
    <location>
        <begin position="732"/>
        <end position="755"/>
    </location>
</feature>
<keyword evidence="9" id="KW-1185">Reference proteome</keyword>
<feature type="region of interest" description="Disordered" evidence="5">
    <location>
        <begin position="672"/>
        <end position="702"/>
    </location>
</feature>
<keyword evidence="6" id="KW-0472">Membrane</keyword>
<dbReference type="SMART" id="SM00369">
    <property type="entry name" value="LRR_TYP"/>
    <property type="match status" value="14"/>
</dbReference>
<dbReference type="Gene3D" id="3.80.10.10">
    <property type="entry name" value="Ribonuclease Inhibitor"/>
    <property type="match status" value="3"/>
</dbReference>
<feature type="region of interest" description="Disordered" evidence="5">
    <location>
        <begin position="1"/>
        <end position="111"/>
    </location>
</feature>